<protein>
    <recommendedName>
        <fullName evidence="1">DUF6795 domain-containing protein</fullName>
    </recommendedName>
</protein>
<dbReference type="EMBL" id="FBYC01000004">
    <property type="protein sequence ID" value="CUX80020.1"/>
    <property type="molecule type" value="Genomic_DNA"/>
</dbReference>
<sequence length="138" mass="15038">MASSSTLVLMSGVEGRLVSASGEPVANMRLVRTWHWAWTDTRGQDEKMIDAQGRFHFPPVTGRSISARFIPHEPDILQKITAQAASGPVNIWSARKSNYRENSELQGQPLHILCGLNKLPGSGSNGLFNSLCIPNPDG</sequence>
<organism evidence="3 4">
    <name type="scientific">Roseibaca calidilacus</name>
    <dbReference type="NCBI Taxonomy" id="1666912"/>
    <lineage>
        <taxon>Bacteria</taxon>
        <taxon>Pseudomonadati</taxon>
        <taxon>Pseudomonadota</taxon>
        <taxon>Alphaproteobacteria</taxon>
        <taxon>Rhodobacterales</taxon>
        <taxon>Paracoccaceae</taxon>
        <taxon>Roseinatronobacter</taxon>
    </lineage>
</organism>
<reference evidence="3 4" key="1">
    <citation type="submission" date="2015-09" db="EMBL/GenBank/DDBJ databases">
        <title>Identification and resolution of microdiversity through metagenomic sequencing of parallel consortia.</title>
        <authorList>
            <person name="Nelson W.C."/>
            <person name="Romine M.F."/>
            <person name="Lindemann S.R."/>
        </authorList>
    </citation>
    <scope>NUCLEOTIDE SEQUENCE [LARGE SCALE GENOMIC DNA]</scope>
    <source>
        <strain evidence="3">HL-91</strain>
    </source>
</reference>
<dbReference type="AlphaFoldDB" id="A0A0P7YKV0"/>
<gene>
    <name evidence="2" type="ORF">Ga0058931_0725</name>
    <name evidence="3" type="ORF">HLUCCA05_14440</name>
</gene>
<feature type="domain" description="DUF6795" evidence="1">
    <location>
        <begin position="13"/>
        <end position="118"/>
    </location>
</feature>
<name>A0A0P7YKV0_9RHOB</name>
<dbReference type="Proteomes" id="UP000050413">
    <property type="component" value="Unassembled WGS sequence"/>
</dbReference>
<comment type="caution">
    <text evidence="3">The sequence shown here is derived from an EMBL/GenBank/DDBJ whole genome shotgun (WGS) entry which is preliminary data.</text>
</comment>
<evidence type="ECO:0000259" key="1">
    <source>
        <dbReference type="Pfam" id="PF20598"/>
    </source>
</evidence>
<evidence type="ECO:0000313" key="4">
    <source>
        <dbReference type="Proteomes" id="UP000050413"/>
    </source>
</evidence>
<accession>A0A0P7YKV0</accession>
<keyword evidence="5" id="KW-1185">Reference proteome</keyword>
<dbReference type="Proteomes" id="UP000182045">
    <property type="component" value="Unassembled WGS sequence"/>
</dbReference>
<evidence type="ECO:0000313" key="2">
    <source>
        <dbReference type="EMBL" id="CUX80020.1"/>
    </source>
</evidence>
<dbReference type="Pfam" id="PF20598">
    <property type="entry name" value="DUF6795"/>
    <property type="match status" value="1"/>
</dbReference>
<reference evidence="2 5" key="2">
    <citation type="submission" date="2016-01" db="EMBL/GenBank/DDBJ databases">
        <authorList>
            <person name="Varghese N."/>
        </authorList>
    </citation>
    <scope>NUCLEOTIDE SEQUENCE [LARGE SCALE GENOMIC DNA]</scope>
    <source>
        <strain evidence="2 5">HL-91</strain>
    </source>
</reference>
<dbReference type="InterPro" id="IPR046474">
    <property type="entry name" value="DUF6795"/>
</dbReference>
<evidence type="ECO:0000313" key="3">
    <source>
        <dbReference type="EMBL" id="KPP91262.1"/>
    </source>
</evidence>
<dbReference type="EMBL" id="LJSG01000014">
    <property type="protein sequence ID" value="KPP91262.1"/>
    <property type="molecule type" value="Genomic_DNA"/>
</dbReference>
<evidence type="ECO:0000313" key="5">
    <source>
        <dbReference type="Proteomes" id="UP000182045"/>
    </source>
</evidence>
<proteinExistence type="predicted"/>